<evidence type="ECO:0000313" key="2">
    <source>
        <dbReference type="Proteomes" id="UP000320176"/>
    </source>
</evidence>
<sequence length="53" mass="6128">MDFARNPPHLTVVVGCLKLGVDWAVKMLGLYGDWHAQLFSQYAEGVQQLRRRR</sequence>
<dbReference type="AlphaFoldDB" id="A0A5C6B7L3"/>
<accession>A0A5C6B7L3</accession>
<reference evidence="1 2" key="1">
    <citation type="submission" date="2019-02" db="EMBL/GenBank/DDBJ databases">
        <title>Deep-cultivation of Planctomycetes and their phenomic and genomic characterization uncovers novel biology.</title>
        <authorList>
            <person name="Wiegand S."/>
            <person name="Jogler M."/>
            <person name="Boedeker C."/>
            <person name="Pinto D."/>
            <person name="Vollmers J."/>
            <person name="Rivas-Marin E."/>
            <person name="Kohn T."/>
            <person name="Peeters S.H."/>
            <person name="Heuer A."/>
            <person name="Rast P."/>
            <person name="Oberbeckmann S."/>
            <person name="Bunk B."/>
            <person name="Jeske O."/>
            <person name="Meyerdierks A."/>
            <person name="Storesund J.E."/>
            <person name="Kallscheuer N."/>
            <person name="Luecker S."/>
            <person name="Lage O.M."/>
            <person name="Pohl T."/>
            <person name="Merkel B.J."/>
            <person name="Hornburger P."/>
            <person name="Mueller R.-W."/>
            <person name="Bruemmer F."/>
            <person name="Labrenz M."/>
            <person name="Spormann A.M."/>
            <person name="Op Den Camp H."/>
            <person name="Overmann J."/>
            <person name="Amann R."/>
            <person name="Jetten M.S.M."/>
            <person name="Mascher T."/>
            <person name="Medema M.H."/>
            <person name="Devos D.P."/>
            <person name="Kaster A.-K."/>
            <person name="Ovreas L."/>
            <person name="Rohde M."/>
            <person name="Galperin M.Y."/>
            <person name="Jogler C."/>
        </authorList>
    </citation>
    <scope>NUCLEOTIDE SEQUENCE [LARGE SCALE GENOMIC DNA]</scope>
    <source>
        <strain evidence="1 2">Pla52n</strain>
    </source>
</reference>
<proteinExistence type="predicted"/>
<dbReference type="EMBL" id="SJPN01000002">
    <property type="protein sequence ID" value="TWU06494.1"/>
    <property type="molecule type" value="Genomic_DNA"/>
</dbReference>
<organism evidence="1 2">
    <name type="scientific">Stieleria varia</name>
    <dbReference type="NCBI Taxonomy" id="2528005"/>
    <lineage>
        <taxon>Bacteria</taxon>
        <taxon>Pseudomonadati</taxon>
        <taxon>Planctomycetota</taxon>
        <taxon>Planctomycetia</taxon>
        <taxon>Pirellulales</taxon>
        <taxon>Pirellulaceae</taxon>
        <taxon>Stieleria</taxon>
    </lineage>
</organism>
<comment type="caution">
    <text evidence="1">The sequence shown here is derived from an EMBL/GenBank/DDBJ whole genome shotgun (WGS) entry which is preliminary data.</text>
</comment>
<dbReference type="PROSITE" id="PS51257">
    <property type="entry name" value="PROKAR_LIPOPROTEIN"/>
    <property type="match status" value="1"/>
</dbReference>
<evidence type="ECO:0000313" key="1">
    <source>
        <dbReference type="EMBL" id="TWU06494.1"/>
    </source>
</evidence>
<keyword evidence="2" id="KW-1185">Reference proteome</keyword>
<name>A0A5C6B7L3_9BACT</name>
<gene>
    <name evidence="1" type="ORF">Pla52n_22160</name>
</gene>
<dbReference type="Proteomes" id="UP000320176">
    <property type="component" value="Unassembled WGS sequence"/>
</dbReference>
<protein>
    <submittedName>
        <fullName evidence="1">Uncharacterized protein</fullName>
    </submittedName>
</protein>